<feature type="transmembrane region" description="Helical" evidence="3">
    <location>
        <begin position="1748"/>
        <end position="1772"/>
    </location>
</feature>
<name>A0A0L0DS85_THETB</name>
<feature type="compositionally biased region" description="Pro residues" evidence="2">
    <location>
        <begin position="2003"/>
        <end position="2044"/>
    </location>
</feature>
<feature type="region of interest" description="Disordered" evidence="2">
    <location>
        <begin position="1893"/>
        <end position="2071"/>
    </location>
</feature>
<feature type="compositionally biased region" description="Low complexity" evidence="2">
    <location>
        <begin position="2048"/>
        <end position="2061"/>
    </location>
</feature>
<protein>
    <recommendedName>
        <fullName evidence="5">Tyrosine-protein kinase ephrin type A/B receptor-like domain-containing protein</fullName>
    </recommendedName>
</protein>
<dbReference type="InterPro" id="IPR028994">
    <property type="entry name" value="Integrin_alpha_N"/>
</dbReference>
<evidence type="ECO:0000256" key="4">
    <source>
        <dbReference type="SAM" id="SignalP"/>
    </source>
</evidence>
<feature type="transmembrane region" description="Helical" evidence="3">
    <location>
        <begin position="1567"/>
        <end position="1592"/>
    </location>
</feature>
<feature type="signal peptide" evidence="4">
    <location>
        <begin position="1"/>
        <end position="26"/>
    </location>
</feature>
<gene>
    <name evidence="6" type="ORF">AMSG_10669</name>
</gene>
<evidence type="ECO:0000313" key="7">
    <source>
        <dbReference type="Proteomes" id="UP000054408"/>
    </source>
</evidence>
<dbReference type="SUPFAM" id="SSF69318">
    <property type="entry name" value="Integrin alpha N-terminal domain"/>
    <property type="match status" value="3"/>
</dbReference>
<dbReference type="RefSeq" id="XP_013753375.1">
    <property type="nucleotide sequence ID" value="XM_013897921.1"/>
</dbReference>
<dbReference type="InterPro" id="IPR011641">
    <property type="entry name" value="Tyr-kin_ephrin_A/B_rcpt-like"/>
</dbReference>
<proteinExistence type="predicted"/>
<feature type="compositionally biased region" description="Low complexity" evidence="2">
    <location>
        <begin position="1958"/>
        <end position="1972"/>
    </location>
</feature>
<dbReference type="SMART" id="SM01411">
    <property type="entry name" value="Ephrin_rec_like"/>
    <property type="match status" value="2"/>
</dbReference>
<dbReference type="EMBL" id="GL349494">
    <property type="protein sequence ID" value="KNC55072.1"/>
    <property type="molecule type" value="Genomic_DNA"/>
</dbReference>
<dbReference type="InterPro" id="IPR009030">
    <property type="entry name" value="Growth_fac_rcpt_cys_sf"/>
</dbReference>
<feature type="transmembrane region" description="Helical" evidence="3">
    <location>
        <begin position="1504"/>
        <end position="1524"/>
    </location>
</feature>
<keyword evidence="3" id="KW-0812">Transmembrane</keyword>
<dbReference type="SUPFAM" id="SSF51126">
    <property type="entry name" value="Pectin lyase-like"/>
    <property type="match status" value="1"/>
</dbReference>
<dbReference type="Pfam" id="PF07699">
    <property type="entry name" value="Ephrin_rec_like"/>
    <property type="match status" value="1"/>
</dbReference>
<reference evidence="6 7" key="1">
    <citation type="submission" date="2010-05" db="EMBL/GenBank/DDBJ databases">
        <title>The Genome Sequence of Thecamonas trahens ATCC 50062.</title>
        <authorList>
            <consortium name="The Broad Institute Genome Sequencing Platform"/>
            <person name="Russ C."/>
            <person name="Cuomo C."/>
            <person name="Shea T."/>
            <person name="Young S.K."/>
            <person name="Zeng Q."/>
            <person name="Koehrsen M."/>
            <person name="Haas B."/>
            <person name="Borodovsky M."/>
            <person name="Guigo R."/>
            <person name="Alvarado L."/>
            <person name="Berlin A."/>
            <person name="Bochicchio J."/>
            <person name="Borenstein D."/>
            <person name="Chapman S."/>
            <person name="Chen Z."/>
            <person name="Freedman E."/>
            <person name="Gellesch M."/>
            <person name="Goldberg J."/>
            <person name="Griggs A."/>
            <person name="Gujja S."/>
            <person name="Heilman E."/>
            <person name="Heiman D."/>
            <person name="Hepburn T."/>
            <person name="Howarth C."/>
            <person name="Jen D."/>
            <person name="Larson L."/>
            <person name="Mehta T."/>
            <person name="Park D."/>
            <person name="Pearson M."/>
            <person name="Roberts A."/>
            <person name="Saif S."/>
            <person name="Shenoy N."/>
            <person name="Sisk P."/>
            <person name="Stolte C."/>
            <person name="Sykes S."/>
            <person name="Thomson T."/>
            <person name="Walk T."/>
            <person name="White J."/>
            <person name="Yandava C."/>
            <person name="Burger G."/>
            <person name="Gray M.W."/>
            <person name="Holland P.W.H."/>
            <person name="King N."/>
            <person name="Lang F.B.F."/>
            <person name="Roger A.J."/>
            <person name="Ruiz-Trillo I."/>
            <person name="Lander E."/>
            <person name="Nusbaum C."/>
        </authorList>
    </citation>
    <scope>NUCLEOTIDE SEQUENCE [LARGE SCALE GENOMIC DNA]</scope>
    <source>
        <strain evidence="6 7">ATCC 50062</strain>
    </source>
</reference>
<sequence>MPINACSRMRLAVLMAVVALVTLAAGVQVPCDSALQPSQQVISGSIDSAASMAVIDCDKDVPPPPGPLGAGLDFNDVVVAGYDSWQVEWIQNTGVGLGWVKRPNSKIADMRNARFVYAIATSTLSAVPSLVACNGYLGEQVGDFAHWCSHFVGDNSGNFAETVFASNMRRLLHVDHADVSGDSFSDVVTLEGPSLSPYGTSFRFTAFTDNGAGGYSTTKNVLGDSGSVPGLFGATTFALGDVTGDSQTDIVYGTYGGANLLAYLPWSSSLTFGAPVPILGSGVGLTLSVQVGDFDGDGDTDVVHCNAASELRWFENTAGDGTTWTARAFPFELPVSYMYVNDVDNDGDLDLVLSSQNVNNLFWVANRYDSGGAGRTKDEAWGVLRSIALCNGCGTVTMGDLDTDGDDDIVAAASFVDTVSGYLLNPLDPLQYSFVAAGLGAPGMIRPFDADGDGDTDVVAAIGSPDNGVFLFQNSDGLGGAWATPTRVGGPLFEPETAIAVDLDLDGDADVVASSATNSTLVYAVNNGGIFEISSWSGEISTSTAALVVAAVDVEIDGDMDLVGIDEPDAVFLVKNMFVETGTLSFGPVTTLYSNAGSDLVYMLVRDLNDDGYGDVVFSDTGTSSIKWLVNDNGGYPSPPLTLRTSAQQVGEFVLGDLTGDGLLDLVFHTRGTPNPFASKYSLSRANNVGSASSPVFLTPQPVDSQISLFVESDQTNVGLTIADIDGDNVMDIVVEGSFASVIVYFPGPTYAPRPVSVTNPDVSMRFVLSDFNLDGAVDFLIGLSSQIGWIPGLSIFSPELPRPGVTRTVQVAKCGYTMSCVAATLLEASGCATTTVVMPTGLYRGCFSAKLFPLFKSVTILGMDSTIDCSADGGGGLFDIREGAVVSLQDLTIIGAVSIPSDAESVAAIRVTGTGSSLALSDVTLRGCSNRLAEDRTVFQVNAGMGGAVLVELGASITALRTVFEQNVAGDSGGGLAVIGSASSVSLTDVTFDSNTATGSGGGLLILGSGSGSVAVTMSGVTLTNNVANGGTEGYGSGSGGGALLISESTTLVLDVDWSGGSSTISGNSASGAGGGLAVVGPAVDVTVDAPVVVSGNTGVWGGGVTVFATVDALPSPAASSSLAAAPAAGDVSGAAVFNGAMTMTDNSASYGGSLALCGVPVSLSAAASSSVSGSSASRSGGGVFVCLPAGTLPLADADNPPAARSIEDIPWLALGGGVLPSALFSGSVASGFGPIVASPPRTLAWSGSGARSLGPLDRATGFSLGTEAAVGLADVFGQTVIDAGIRLSMGVPLSAPGGVVLAGGDRSRLMDGAVVSFATVKALAVDSNALDGLSSVTYPLEVSVANAPTVAKVTLTVQIRSCGLGEGLVSPSGLPLECTVCSEGTFSNAVSLEACVACPVGAFNLKKGATSCESCPANAFRDVESNNATSAGSTVPCVCKVGFFALGYGKRGCAECVSGYFRLGERCLKCANTSELVLLLMVVAAFALVALLVYLNTRTSLSYKFAAAMIGLNSLQITAIYANLSLDWGKFAQTYFGIISFVNLNFDLASPECTSSSMDVYMFKWWTTMLLPVLFLVPFGVVGGVAAMIISMRNKKAEARALANESCEMDEASGSEPLTIGALKDAIVRSYYQLLVLLYLPLTSMALTYFGCRKERDGTWVLDTAPSRTCFNSPYWAVFPFAVVFFVIYCMAIPLGVFWLLRRKHSDASEGDGMGLVVFQLRYGFLVGRFRDEQYYFECNIMLRKFAVVFVTTFFFAAEAKANAAVFALAGSLVQLVLTQPYLAKFHNVLAVTCLTSCLAVLEGGTFRNGTMRALVVVTAILINILAIFVGNAIDLWRIRGKEAKADDEFYTTGTFRMASDASLVDDVARSREAEASMEMDTMLSIQGGAGSLQTVGTGPVGSARTDDLPTATSSAGAQSMMMSSDLSTMGYSSMIGSQQQPDSVMLTPPPPVPAQPASSTQPRRVSAAPIPAPPVPSVTAATPMPMPAAAAPARPAKKPQLPPARPSHKPQLPPSEVPAPASVPTPAPTPAPAPAPPPVRPARPARPGAAPSRPVRPSHINVNVEKEE</sequence>
<feature type="compositionally biased region" description="Low complexity" evidence="2">
    <location>
        <begin position="1914"/>
        <end position="1927"/>
    </location>
</feature>
<evidence type="ECO:0000313" key="6">
    <source>
        <dbReference type="EMBL" id="KNC55072.1"/>
    </source>
</evidence>
<dbReference type="OrthoDB" id="413581at2759"/>
<dbReference type="Pfam" id="PF13517">
    <property type="entry name" value="FG-GAP_3"/>
    <property type="match status" value="2"/>
</dbReference>
<dbReference type="PANTHER" id="PTHR46580">
    <property type="entry name" value="SENSOR KINASE-RELATED"/>
    <property type="match status" value="1"/>
</dbReference>
<feature type="transmembrane region" description="Helical" evidence="3">
    <location>
        <begin position="1784"/>
        <end position="1804"/>
    </location>
</feature>
<organism evidence="6 7">
    <name type="scientific">Thecamonas trahens ATCC 50062</name>
    <dbReference type="NCBI Taxonomy" id="461836"/>
    <lineage>
        <taxon>Eukaryota</taxon>
        <taxon>Apusozoa</taxon>
        <taxon>Apusomonadida</taxon>
        <taxon>Apusomonadidae</taxon>
        <taxon>Thecamonas</taxon>
    </lineage>
</organism>
<feature type="compositionally biased region" description="Low complexity" evidence="2">
    <location>
        <begin position="1980"/>
        <end position="1997"/>
    </location>
</feature>
<dbReference type="InterPro" id="IPR011050">
    <property type="entry name" value="Pectin_lyase_fold/virulence"/>
</dbReference>
<keyword evidence="3" id="KW-0472">Membrane</keyword>
<feature type="transmembrane region" description="Helical" evidence="3">
    <location>
        <begin position="1633"/>
        <end position="1652"/>
    </location>
</feature>
<keyword evidence="1 4" id="KW-0732">Signal</keyword>
<feature type="transmembrane region" description="Helical" evidence="3">
    <location>
        <begin position="1478"/>
        <end position="1497"/>
    </location>
</feature>
<evidence type="ECO:0000256" key="2">
    <source>
        <dbReference type="SAM" id="MobiDB-lite"/>
    </source>
</evidence>
<keyword evidence="3" id="KW-1133">Transmembrane helix</keyword>
<feature type="chain" id="PRO_5005537795" description="Tyrosine-protein kinase ephrin type A/B receptor-like domain-containing protein" evidence="4">
    <location>
        <begin position="27"/>
        <end position="2071"/>
    </location>
</feature>
<dbReference type="SUPFAM" id="SSF57184">
    <property type="entry name" value="Growth factor receptor domain"/>
    <property type="match status" value="1"/>
</dbReference>
<evidence type="ECO:0000256" key="3">
    <source>
        <dbReference type="SAM" id="Phobius"/>
    </source>
</evidence>
<dbReference type="Proteomes" id="UP000054408">
    <property type="component" value="Unassembled WGS sequence"/>
</dbReference>
<dbReference type="PANTHER" id="PTHR46580:SF2">
    <property type="entry name" value="MAM DOMAIN-CONTAINING PROTEIN"/>
    <property type="match status" value="1"/>
</dbReference>
<keyword evidence="7" id="KW-1185">Reference proteome</keyword>
<dbReference type="Gene3D" id="2.10.50.10">
    <property type="entry name" value="Tumor Necrosis Factor Receptor, subunit A, domain 2"/>
    <property type="match status" value="1"/>
</dbReference>
<evidence type="ECO:0000259" key="5">
    <source>
        <dbReference type="Pfam" id="PF07699"/>
    </source>
</evidence>
<evidence type="ECO:0000256" key="1">
    <source>
        <dbReference type="ARBA" id="ARBA00022729"/>
    </source>
</evidence>
<dbReference type="GeneID" id="25568838"/>
<dbReference type="CDD" id="cd00185">
    <property type="entry name" value="TNFRSF"/>
    <property type="match status" value="1"/>
</dbReference>
<accession>A0A0L0DS85</accession>
<feature type="domain" description="Tyrosine-protein kinase ephrin type A/B receptor-like" evidence="5">
    <location>
        <begin position="1386"/>
        <end position="1424"/>
    </location>
</feature>
<feature type="transmembrane region" description="Helical" evidence="3">
    <location>
        <begin position="1677"/>
        <end position="1703"/>
    </location>
</feature>
<feature type="transmembrane region" description="Helical" evidence="3">
    <location>
        <begin position="1816"/>
        <end position="1836"/>
    </location>
</feature>
<dbReference type="InterPro" id="IPR013517">
    <property type="entry name" value="FG-GAP"/>
</dbReference>
<feature type="compositionally biased region" description="Polar residues" evidence="2">
    <location>
        <begin position="1928"/>
        <end position="1945"/>
    </location>
</feature>
<dbReference type="STRING" id="461836.A0A0L0DS85"/>